<feature type="region of interest" description="Disordered" evidence="1">
    <location>
        <begin position="1"/>
        <end position="22"/>
    </location>
</feature>
<protein>
    <submittedName>
        <fullName evidence="2">Uncharacterized protein</fullName>
    </submittedName>
</protein>
<feature type="compositionally biased region" description="Low complexity" evidence="1">
    <location>
        <begin position="1"/>
        <end position="17"/>
    </location>
</feature>
<gene>
    <name evidence="2" type="ORF">PBY51_017787</name>
</gene>
<reference evidence="2 3" key="1">
    <citation type="journal article" date="2023" name="Genes (Basel)">
        <title>Chromosome-Level Genome Assembly and Circadian Gene Repertoire of the Patagonia Blennie Eleginops maclovinus-The Closest Ancestral Proxy of Antarctic Cryonotothenioids.</title>
        <authorList>
            <person name="Cheng C.C."/>
            <person name="Rivera-Colon A.G."/>
            <person name="Minhas B.F."/>
            <person name="Wilson L."/>
            <person name="Rayamajhi N."/>
            <person name="Vargas-Chacoff L."/>
            <person name="Catchen J.M."/>
        </authorList>
    </citation>
    <scope>NUCLEOTIDE SEQUENCE [LARGE SCALE GENOMIC DNA]</scope>
    <source>
        <strain evidence="2">JMC-PN-2008</strain>
    </source>
</reference>
<accession>A0AAN7XHT3</accession>
<dbReference type="AlphaFoldDB" id="A0AAN7XHT3"/>
<name>A0AAN7XHT3_ELEMC</name>
<proteinExistence type="predicted"/>
<evidence type="ECO:0000313" key="2">
    <source>
        <dbReference type="EMBL" id="KAK5862385.1"/>
    </source>
</evidence>
<reference evidence="2 3" key="2">
    <citation type="journal article" date="2023" name="Mol. Biol. Evol.">
        <title>Genomics of Secondarily Temperate Adaptation in the Only Non-Antarctic Icefish.</title>
        <authorList>
            <person name="Rivera-Colon A.G."/>
            <person name="Rayamajhi N."/>
            <person name="Minhas B.F."/>
            <person name="Madrigal G."/>
            <person name="Bilyk K.T."/>
            <person name="Yoon V."/>
            <person name="Hune M."/>
            <person name="Gregory S."/>
            <person name="Cheng C.H.C."/>
            <person name="Catchen J.M."/>
        </authorList>
    </citation>
    <scope>NUCLEOTIDE SEQUENCE [LARGE SCALE GENOMIC DNA]</scope>
    <source>
        <strain evidence="2">JMC-PN-2008</strain>
    </source>
</reference>
<evidence type="ECO:0000313" key="3">
    <source>
        <dbReference type="Proteomes" id="UP001346869"/>
    </source>
</evidence>
<evidence type="ECO:0000256" key="1">
    <source>
        <dbReference type="SAM" id="MobiDB-lite"/>
    </source>
</evidence>
<comment type="caution">
    <text evidence="2">The sequence shown here is derived from an EMBL/GenBank/DDBJ whole genome shotgun (WGS) entry which is preliminary data.</text>
</comment>
<dbReference type="EMBL" id="JAUZQC010000012">
    <property type="protein sequence ID" value="KAK5862385.1"/>
    <property type="molecule type" value="Genomic_DNA"/>
</dbReference>
<sequence>MSVRASAESQSHSPSSRQEPHRRICAVLWSSLSHRKSKETSAGARTWAVHSASLCKEVRYELEGCKMQSAAESPSRKRPIDGAL</sequence>
<keyword evidence="3" id="KW-1185">Reference proteome</keyword>
<organism evidence="2 3">
    <name type="scientific">Eleginops maclovinus</name>
    <name type="common">Patagonian blennie</name>
    <name type="synonym">Eleginus maclovinus</name>
    <dbReference type="NCBI Taxonomy" id="56733"/>
    <lineage>
        <taxon>Eukaryota</taxon>
        <taxon>Metazoa</taxon>
        <taxon>Chordata</taxon>
        <taxon>Craniata</taxon>
        <taxon>Vertebrata</taxon>
        <taxon>Euteleostomi</taxon>
        <taxon>Actinopterygii</taxon>
        <taxon>Neopterygii</taxon>
        <taxon>Teleostei</taxon>
        <taxon>Neoteleostei</taxon>
        <taxon>Acanthomorphata</taxon>
        <taxon>Eupercaria</taxon>
        <taxon>Perciformes</taxon>
        <taxon>Notothenioidei</taxon>
        <taxon>Eleginopidae</taxon>
        <taxon>Eleginops</taxon>
    </lineage>
</organism>
<dbReference type="Proteomes" id="UP001346869">
    <property type="component" value="Unassembled WGS sequence"/>
</dbReference>